<evidence type="ECO:0000313" key="6">
    <source>
        <dbReference type="Proteomes" id="UP001408789"/>
    </source>
</evidence>
<dbReference type="GO" id="GO:0005739">
    <property type="term" value="C:mitochondrion"/>
    <property type="evidence" value="ECO:0007669"/>
    <property type="project" value="TreeGrafter"/>
</dbReference>
<evidence type="ECO:0000256" key="2">
    <source>
        <dbReference type="ARBA" id="ARBA00022598"/>
    </source>
</evidence>
<evidence type="ECO:0000313" key="5">
    <source>
        <dbReference type="EMBL" id="KAK9053436.1"/>
    </source>
</evidence>
<evidence type="ECO:0008006" key="7">
    <source>
        <dbReference type="Google" id="ProtNLM"/>
    </source>
</evidence>
<dbReference type="AlphaFoldDB" id="A0AAP0CCJ1"/>
<keyword evidence="6" id="KW-1185">Reference proteome</keyword>
<keyword evidence="2" id="KW-0436">Ligase</keyword>
<sequence>MGACCTPPSQSMLLSSIAAFVARLHHRLRYPRSSIRLVIAISVHRLCSIGCTPWALFARLLHNRCYSPRSPPSLHASITAFVIPTPPFDWSSQLVFVIFVQSEKCIDDIPMPNLFCFLAFKTFTAEQVDVAVMEVGLGGKFDATNVVQTPILCGIASLGYDHTEILGNTLVAIAGEKAGILKKGVPAFTVPQPDEGMEVLKAKASQLYVIYLSLIVRLFIGYRIHCPSSSSKD</sequence>
<evidence type="ECO:0000256" key="1">
    <source>
        <dbReference type="ARBA" id="ARBA00008276"/>
    </source>
</evidence>
<name>A0AAP0CCJ1_9ASTR</name>
<accession>A0AAP0CCJ1</accession>
<dbReference type="EMBL" id="JBCNJP010000027">
    <property type="protein sequence ID" value="KAK9053436.1"/>
    <property type="molecule type" value="Genomic_DNA"/>
</dbReference>
<dbReference type="GO" id="GO:0004326">
    <property type="term" value="F:tetrahydrofolylpolyglutamate synthase activity"/>
    <property type="evidence" value="ECO:0007669"/>
    <property type="project" value="InterPro"/>
</dbReference>
<dbReference type="PANTHER" id="PTHR11136:SF16">
    <property type="entry name" value="FOLYLPOLYGLUTAMATE SYNTHASE"/>
    <property type="match status" value="1"/>
</dbReference>
<organism evidence="5 6">
    <name type="scientific">Deinandra increscens subsp. villosa</name>
    <dbReference type="NCBI Taxonomy" id="3103831"/>
    <lineage>
        <taxon>Eukaryota</taxon>
        <taxon>Viridiplantae</taxon>
        <taxon>Streptophyta</taxon>
        <taxon>Embryophyta</taxon>
        <taxon>Tracheophyta</taxon>
        <taxon>Spermatophyta</taxon>
        <taxon>Magnoliopsida</taxon>
        <taxon>eudicotyledons</taxon>
        <taxon>Gunneridae</taxon>
        <taxon>Pentapetalae</taxon>
        <taxon>asterids</taxon>
        <taxon>campanulids</taxon>
        <taxon>Asterales</taxon>
        <taxon>Asteraceae</taxon>
        <taxon>Asteroideae</taxon>
        <taxon>Heliantheae alliance</taxon>
        <taxon>Madieae</taxon>
        <taxon>Madiinae</taxon>
        <taxon>Deinandra</taxon>
    </lineage>
</organism>
<dbReference type="Proteomes" id="UP001408789">
    <property type="component" value="Unassembled WGS sequence"/>
</dbReference>
<gene>
    <name evidence="5" type="ORF">SSX86_030070</name>
</gene>
<keyword evidence="3" id="KW-0547">Nucleotide-binding</keyword>
<dbReference type="InterPro" id="IPR018109">
    <property type="entry name" value="Folylpolyglutamate_synth_CS"/>
</dbReference>
<evidence type="ECO:0000256" key="4">
    <source>
        <dbReference type="ARBA" id="ARBA00022840"/>
    </source>
</evidence>
<dbReference type="SUPFAM" id="SSF53623">
    <property type="entry name" value="MurD-like peptide ligases, catalytic domain"/>
    <property type="match status" value="1"/>
</dbReference>
<comment type="similarity">
    <text evidence="1">Belongs to the folylpolyglutamate synthase family.</text>
</comment>
<evidence type="ECO:0000256" key="3">
    <source>
        <dbReference type="ARBA" id="ARBA00022741"/>
    </source>
</evidence>
<dbReference type="GO" id="GO:0005524">
    <property type="term" value="F:ATP binding"/>
    <property type="evidence" value="ECO:0007669"/>
    <property type="project" value="UniProtKB-KW"/>
</dbReference>
<reference evidence="5 6" key="1">
    <citation type="submission" date="2024-04" db="EMBL/GenBank/DDBJ databases">
        <title>The reference genome of an endangered Asteraceae, Deinandra increscens subsp. villosa, native to the Central Coast of California.</title>
        <authorList>
            <person name="Guilliams M."/>
            <person name="Hasenstab-Lehman K."/>
            <person name="Meyer R."/>
            <person name="Mcevoy S."/>
        </authorList>
    </citation>
    <scope>NUCLEOTIDE SEQUENCE [LARGE SCALE GENOMIC DNA]</scope>
    <source>
        <tissue evidence="5">Leaf</tissue>
    </source>
</reference>
<comment type="caution">
    <text evidence="5">The sequence shown here is derived from an EMBL/GenBank/DDBJ whole genome shotgun (WGS) entry which is preliminary data.</text>
</comment>
<dbReference type="GO" id="GO:0005829">
    <property type="term" value="C:cytosol"/>
    <property type="evidence" value="ECO:0007669"/>
    <property type="project" value="TreeGrafter"/>
</dbReference>
<protein>
    <recommendedName>
        <fullName evidence="7">Folylpoly-gamma-glutamate synthetase</fullName>
    </recommendedName>
</protein>
<proteinExistence type="inferred from homology"/>
<dbReference type="InterPro" id="IPR036565">
    <property type="entry name" value="Mur-like_cat_sf"/>
</dbReference>
<dbReference type="Gene3D" id="3.40.1190.10">
    <property type="entry name" value="Mur-like, catalytic domain"/>
    <property type="match status" value="1"/>
</dbReference>
<dbReference type="InterPro" id="IPR001645">
    <property type="entry name" value="Folylpolyglutamate_synth"/>
</dbReference>
<dbReference type="PANTHER" id="PTHR11136">
    <property type="entry name" value="FOLYLPOLYGLUTAMATE SYNTHASE-RELATED"/>
    <property type="match status" value="1"/>
</dbReference>
<keyword evidence="4" id="KW-0067">ATP-binding</keyword>
<dbReference type="PROSITE" id="PS01012">
    <property type="entry name" value="FOLYLPOLYGLU_SYNT_2"/>
    <property type="match status" value="1"/>
</dbReference>